<evidence type="ECO:0000256" key="4">
    <source>
        <dbReference type="SAM" id="MobiDB-lite"/>
    </source>
</evidence>
<keyword evidence="5" id="KW-1133">Transmembrane helix</keyword>
<feature type="transmembrane region" description="Helical" evidence="5">
    <location>
        <begin position="34"/>
        <end position="59"/>
    </location>
</feature>
<dbReference type="GO" id="GO:0071949">
    <property type="term" value="F:FAD binding"/>
    <property type="evidence" value="ECO:0007669"/>
    <property type="project" value="InterPro"/>
</dbReference>
<evidence type="ECO:0000256" key="1">
    <source>
        <dbReference type="ARBA" id="ARBA00022630"/>
    </source>
</evidence>
<reference evidence="7" key="1">
    <citation type="submission" date="2021-07" db="EMBL/GenBank/DDBJ databases">
        <title>Draft genome of Mortierella alpina, strain LL118, isolated from an aspen leaf litter sample.</title>
        <authorList>
            <person name="Yang S."/>
            <person name="Vinatzer B.A."/>
        </authorList>
    </citation>
    <scope>NUCLEOTIDE SEQUENCE</scope>
    <source>
        <strain evidence="7">LL118</strain>
    </source>
</reference>
<evidence type="ECO:0000256" key="5">
    <source>
        <dbReference type="SAM" id="Phobius"/>
    </source>
</evidence>
<accession>A0A9P8D158</accession>
<proteinExistence type="predicted"/>
<dbReference type="Gene3D" id="3.50.50.60">
    <property type="entry name" value="FAD/NAD(P)-binding domain"/>
    <property type="match status" value="1"/>
</dbReference>
<feature type="domain" description="FAD-binding" evidence="6">
    <location>
        <begin position="34"/>
        <end position="74"/>
    </location>
</feature>
<dbReference type="InterPro" id="IPR036188">
    <property type="entry name" value="FAD/NAD-bd_sf"/>
</dbReference>
<name>A0A9P8D158_MORAP</name>
<evidence type="ECO:0000256" key="3">
    <source>
        <dbReference type="ARBA" id="ARBA00023002"/>
    </source>
</evidence>
<keyword evidence="2" id="KW-0274">FAD</keyword>
<keyword evidence="5" id="KW-0812">Transmembrane</keyword>
<protein>
    <recommendedName>
        <fullName evidence="6">FAD-binding domain-containing protein</fullName>
    </recommendedName>
</protein>
<sequence length="76" mass="8087">MSDSDDTSLSDYQDGALDPTLLLGDSEDDDDDEFHVIISGAGIGGLMLANLLEAAGISYEILERCKEMKAYGKSLA</sequence>
<dbReference type="Proteomes" id="UP000717515">
    <property type="component" value="Unassembled WGS sequence"/>
</dbReference>
<dbReference type="AlphaFoldDB" id="A0A9P8D158"/>
<evidence type="ECO:0000313" key="8">
    <source>
        <dbReference type="Proteomes" id="UP000717515"/>
    </source>
</evidence>
<organism evidence="7 8">
    <name type="scientific">Mortierella alpina</name>
    <name type="common">Oleaginous fungus</name>
    <name type="synonym">Mortierella renispora</name>
    <dbReference type="NCBI Taxonomy" id="64518"/>
    <lineage>
        <taxon>Eukaryota</taxon>
        <taxon>Fungi</taxon>
        <taxon>Fungi incertae sedis</taxon>
        <taxon>Mucoromycota</taxon>
        <taxon>Mortierellomycotina</taxon>
        <taxon>Mortierellomycetes</taxon>
        <taxon>Mortierellales</taxon>
        <taxon>Mortierellaceae</taxon>
        <taxon>Mortierella</taxon>
    </lineage>
</organism>
<keyword evidence="3" id="KW-0560">Oxidoreductase</keyword>
<dbReference type="InterPro" id="IPR002938">
    <property type="entry name" value="FAD-bd"/>
</dbReference>
<dbReference type="Pfam" id="PF01494">
    <property type="entry name" value="FAD_binding_3"/>
    <property type="match status" value="1"/>
</dbReference>
<evidence type="ECO:0000313" key="7">
    <source>
        <dbReference type="EMBL" id="KAG9322570.1"/>
    </source>
</evidence>
<dbReference type="SUPFAM" id="SSF51905">
    <property type="entry name" value="FAD/NAD(P)-binding domain"/>
    <property type="match status" value="1"/>
</dbReference>
<gene>
    <name evidence="7" type="ORF">KVV02_001363</name>
</gene>
<evidence type="ECO:0000256" key="2">
    <source>
        <dbReference type="ARBA" id="ARBA00022827"/>
    </source>
</evidence>
<keyword evidence="1" id="KW-0285">Flavoprotein</keyword>
<comment type="caution">
    <text evidence="7">The sequence shown here is derived from an EMBL/GenBank/DDBJ whole genome shotgun (WGS) entry which is preliminary data.</text>
</comment>
<evidence type="ECO:0000259" key="6">
    <source>
        <dbReference type="Pfam" id="PF01494"/>
    </source>
</evidence>
<dbReference type="GO" id="GO:0016491">
    <property type="term" value="F:oxidoreductase activity"/>
    <property type="evidence" value="ECO:0007669"/>
    <property type="project" value="UniProtKB-KW"/>
</dbReference>
<feature type="region of interest" description="Disordered" evidence="4">
    <location>
        <begin position="1"/>
        <end position="27"/>
    </location>
</feature>
<dbReference type="EMBL" id="JAIFTL010000139">
    <property type="protein sequence ID" value="KAG9322570.1"/>
    <property type="molecule type" value="Genomic_DNA"/>
</dbReference>
<keyword evidence="5" id="KW-0472">Membrane</keyword>